<dbReference type="InterPro" id="IPR036641">
    <property type="entry name" value="HPT_dom_sf"/>
</dbReference>
<dbReference type="Pfam" id="PF02518">
    <property type="entry name" value="HATPase_c"/>
    <property type="match status" value="1"/>
</dbReference>
<dbReference type="InterPro" id="IPR036061">
    <property type="entry name" value="CheW-like_dom_sf"/>
</dbReference>
<dbReference type="InterPro" id="IPR058661">
    <property type="entry name" value="FimL_2nd"/>
</dbReference>
<feature type="modified residue" description="4-aspartylphosphate" evidence="10">
    <location>
        <position position="2194"/>
    </location>
</feature>
<evidence type="ECO:0000259" key="15">
    <source>
        <dbReference type="PROSITE" id="PS50851"/>
    </source>
</evidence>
<evidence type="ECO:0000259" key="16">
    <source>
        <dbReference type="PROSITE" id="PS50894"/>
    </source>
</evidence>
<dbReference type="SMART" id="SM00260">
    <property type="entry name" value="CheW"/>
    <property type="match status" value="1"/>
</dbReference>
<keyword evidence="11" id="KW-0175">Coiled coil</keyword>
<feature type="region of interest" description="Disordered" evidence="12">
    <location>
        <begin position="576"/>
        <end position="626"/>
    </location>
</feature>
<feature type="domain" description="HPt" evidence="16">
    <location>
        <begin position="628"/>
        <end position="732"/>
    </location>
</feature>
<dbReference type="InterPro" id="IPR036890">
    <property type="entry name" value="HATPase_C_sf"/>
</dbReference>
<feature type="modified residue" description="Phosphohistidine" evidence="9">
    <location>
        <position position="1348"/>
    </location>
</feature>
<proteinExistence type="predicted"/>
<dbReference type="CDD" id="cd00088">
    <property type="entry name" value="HPT"/>
    <property type="match status" value="4"/>
</dbReference>
<feature type="domain" description="Response regulatory" evidence="14">
    <location>
        <begin position="2145"/>
        <end position="2261"/>
    </location>
</feature>
<comment type="function">
    <text evidence="8">Involved in the transmission of sensory signals from the chemoreceptors to the flagellar motors. CheA is autophosphorylated; it can transfer its phosphate group to either CheB or CheY.</text>
</comment>
<dbReference type="SMART" id="SM00387">
    <property type="entry name" value="HATPase_c"/>
    <property type="match status" value="1"/>
</dbReference>
<dbReference type="Pfam" id="PF01584">
    <property type="entry name" value="CheW"/>
    <property type="match status" value="1"/>
</dbReference>
<dbReference type="GO" id="GO:0000155">
    <property type="term" value="F:phosphorelay sensor kinase activity"/>
    <property type="evidence" value="ECO:0007669"/>
    <property type="project" value="InterPro"/>
</dbReference>
<keyword evidence="6" id="KW-0418">Kinase</keyword>
<dbReference type="InterPro" id="IPR005467">
    <property type="entry name" value="His_kinase_dom"/>
</dbReference>
<feature type="modified residue" description="Phosphohistidine" evidence="9">
    <location>
        <position position="675"/>
    </location>
</feature>
<evidence type="ECO:0000313" key="17">
    <source>
        <dbReference type="EMBL" id="WMS85880.1"/>
    </source>
</evidence>
<dbReference type="EMBL" id="CP133548">
    <property type="protein sequence ID" value="WMS85880.1"/>
    <property type="molecule type" value="Genomic_DNA"/>
</dbReference>
<dbReference type="SMART" id="SM00073">
    <property type="entry name" value="HPT"/>
    <property type="match status" value="4"/>
</dbReference>
<feature type="compositionally biased region" description="Acidic residues" evidence="12">
    <location>
        <begin position="812"/>
        <end position="830"/>
    </location>
</feature>
<dbReference type="SMART" id="SM01231">
    <property type="entry name" value="H-kinase_dim"/>
    <property type="match status" value="1"/>
</dbReference>
<dbReference type="SMART" id="SM00448">
    <property type="entry name" value="REC"/>
    <property type="match status" value="1"/>
</dbReference>
<evidence type="ECO:0000256" key="2">
    <source>
        <dbReference type="ARBA" id="ARBA00012438"/>
    </source>
</evidence>
<evidence type="ECO:0000256" key="11">
    <source>
        <dbReference type="SAM" id="Coils"/>
    </source>
</evidence>
<feature type="region of interest" description="Disordered" evidence="12">
    <location>
        <begin position="812"/>
        <end position="919"/>
    </location>
</feature>
<dbReference type="Pfam" id="PF00072">
    <property type="entry name" value="Response_reg"/>
    <property type="match status" value="1"/>
</dbReference>
<keyword evidence="4 10" id="KW-0597">Phosphoprotein</keyword>
<dbReference type="PANTHER" id="PTHR43395:SF8">
    <property type="entry name" value="HISTIDINE KINASE"/>
    <property type="match status" value="1"/>
</dbReference>
<dbReference type="Gene3D" id="2.30.30.40">
    <property type="entry name" value="SH3 Domains"/>
    <property type="match status" value="1"/>
</dbReference>
<feature type="compositionally biased region" description="Low complexity" evidence="12">
    <location>
        <begin position="1627"/>
        <end position="1639"/>
    </location>
</feature>
<evidence type="ECO:0000256" key="5">
    <source>
        <dbReference type="ARBA" id="ARBA00022679"/>
    </source>
</evidence>
<dbReference type="InterPro" id="IPR001789">
    <property type="entry name" value="Sig_transdc_resp-reg_receiver"/>
</dbReference>
<dbReference type="SUPFAM" id="SSF47226">
    <property type="entry name" value="Histidine-containing phosphotransfer domain, HPT domain"/>
    <property type="match status" value="6"/>
</dbReference>
<gene>
    <name evidence="17" type="ORF">Q9312_11690</name>
</gene>
<dbReference type="KEGG" id="plei:Q9312_11690"/>
<evidence type="ECO:0000259" key="14">
    <source>
        <dbReference type="PROSITE" id="PS50110"/>
    </source>
</evidence>
<dbReference type="GO" id="GO:0006935">
    <property type="term" value="P:chemotaxis"/>
    <property type="evidence" value="ECO:0007669"/>
    <property type="project" value="InterPro"/>
</dbReference>
<feature type="coiled-coil region" evidence="11">
    <location>
        <begin position="1687"/>
        <end position="1721"/>
    </location>
</feature>
<feature type="compositionally biased region" description="Acidic residues" evidence="12">
    <location>
        <begin position="896"/>
        <end position="917"/>
    </location>
</feature>
<feature type="domain" description="HPt" evidence="16">
    <location>
        <begin position="1005"/>
        <end position="1108"/>
    </location>
</feature>
<accession>A0AA51RQW1</accession>
<dbReference type="FunFam" id="3.30.565.10:FF:000016">
    <property type="entry name" value="Chemotaxis protein CheA, putative"/>
    <property type="match status" value="1"/>
</dbReference>
<evidence type="ECO:0000256" key="8">
    <source>
        <dbReference type="ARBA" id="ARBA00035100"/>
    </source>
</evidence>
<dbReference type="RefSeq" id="WP_309201033.1">
    <property type="nucleotide sequence ID" value="NZ_CP133548.1"/>
</dbReference>
<feature type="compositionally biased region" description="Basic and acidic residues" evidence="12">
    <location>
        <begin position="1615"/>
        <end position="1626"/>
    </location>
</feature>
<evidence type="ECO:0000256" key="6">
    <source>
        <dbReference type="ARBA" id="ARBA00022777"/>
    </source>
</evidence>
<feature type="modified residue" description="Phosphohistidine" evidence="9">
    <location>
        <position position="1524"/>
    </location>
</feature>
<feature type="domain" description="HPt" evidence="16">
    <location>
        <begin position="1301"/>
        <end position="1405"/>
    </location>
</feature>
<evidence type="ECO:0000256" key="12">
    <source>
        <dbReference type="SAM" id="MobiDB-lite"/>
    </source>
</evidence>
<feature type="modified residue" description="Phosphohistidine" evidence="9">
    <location>
        <position position="1193"/>
    </location>
</feature>
<dbReference type="InterPro" id="IPR003594">
    <property type="entry name" value="HATPase_dom"/>
</dbReference>
<evidence type="ECO:0000259" key="13">
    <source>
        <dbReference type="PROSITE" id="PS50109"/>
    </source>
</evidence>
<dbReference type="CDD" id="cd17546">
    <property type="entry name" value="REC_hyHK_CKI1_RcsC-like"/>
    <property type="match status" value="1"/>
</dbReference>
<feature type="compositionally biased region" description="Polar residues" evidence="12">
    <location>
        <begin position="591"/>
        <end position="602"/>
    </location>
</feature>
<dbReference type="InterPro" id="IPR051315">
    <property type="entry name" value="Bact_Chemotaxis_CheA"/>
</dbReference>
<evidence type="ECO:0000256" key="4">
    <source>
        <dbReference type="ARBA" id="ARBA00022553"/>
    </source>
</evidence>
<dbReference type="EC" id="2.7.13.3" evidence="2"/>
<evidence type="ECO:0000256" key="3">
    <source>
        <dbReference type="ARBA" id="ARBA00021495"/>
    </source>
</evidence>
<dbReference type="Proteomes" id="UP001239782">
    <property type="component" value="Chromosome"/>
</dbReference>
<feature type="compositionally biased region" description="Acidic residues" evidence="12">
    <location>
        <begin position="838"/>
        <end position="888"/>
    </location>
</feature>
<feature type="modified residue" description="Phosphohistidine" evidence="9">
    <location>
        <position position="1051"/>
    </location>
</feature>
<feature type="domain" description="Histidine kinase" evidence="13">
    <location>
        <begin position="1734"/>
        <end position="1985"/>
    </location>
</feature>
<dbReference type="InterPro" id="IPR004358">
    <property type="entry name" value="Sig_transdc_His_kin-like_C"/>
</dbReference>
<dbReference type="InterPro" id="IPR002545">
    <property type="entry name" value="CheW-lke_dom"/>
</dbReference>
<dbReference type="Gene3D" id="3.40.50.2300">
    <property type="match status" value="1"/>
</dbReference>
<dbReference type="InterPro" id="IPR004105">
    <property type="entry name" value="CheA-like_dim"/>
</dbReference>
<dbReference type="PROSITE" id="PS50851">
    <property type="entry name" value="CHEW"/>
    <property type="match status" value="1"/>
</dbReference>
<sequence>MADTNEQLALSWVRKEINKSLDQARQGLEAFAENDSDVTQIRFCISCLHQVRGTLQMLEFHGASLFAEEMEHLAEAIAEGKFVARDKALEVLMASMLQLPSYLDRVQEGRRDLPVILLPLLNELRGSRGAKPVSESAIFAPQIAGIEPPSASAGKKQVDAGKFGDLAKKFRTHYQKGLLGVIKGQNIKEGIQRMHKVLEKLEEETSGHPVAHLWWVADGFLFSIIEKGQFKDPTVHALLGRIDRHIKRLADLGADALNDTIPDDLLKNLLYYVAKAESQNEKVLRLKEKFNLASSLLSDSEVEEERRRLQGPDAGAIETVVSAINDDLINVKDTLDLFVRGTNKTPDKIRELIPSLQKITDTLGILGLGIPRDVIKQQITTLSKVADAGENISDAVVMDVAGALLFVEANLANIKSQELGQNEESTPEELAAKQDQAASEAQLDDAKLHLLKASRGNLQKAKEKIVDFIASSFDFSLVADVPVLLTEIQGGLQIVGFNDASDLLNKAHEYVEKRLIHEKHKPEEQVMDALADIITTVEYCLENYGEIGSKAFDSVIGAAQESQQILEADLAKAKPIPQQPKEAPVEPTPQREVQQSVTTETPAPTDAPVKAPVEYSSSQSSAEKAYDESLIDDDVLEIFLEEAEEELASINELFPLLQENHDDEESLTTIRRSFHTLKGSGRLVGASLAGELAWSIENMLNRVMDDSIKLNNDVFAVMRDAIDFMPKLIDAFSKNQIPSETPDQIMARAHAIAKGETYTPPAAAPEQTTVDEAVVDEVTVEEPATIEPELVDEPIVAEDSMALEDTATDDLQIEEESSEEFAVESAEEPSSELPSLSLDDEPSFDSEDEISLELPEEAITLEESVQQDDEDGMELSFDDSLDAADDVETTSGGMTLEDDSSETLEFESEPEAFEFTDSELTLDTGDELESTQAEEPSESDEVELTIDELPESLEPVGVDDVLEISESLDADEEIPTLEMSEDLSVDESADLEEYSIGEATSQSVRSNIDPVLLEIFVNEAEGHLEVIDDCVENWKPEHRDFASDELLRAMHTLKGSAHMAEVTEVADLAAPLESIVKEYKQRNIPLTDQFKSDMALARDYLHKCISALKSNQHYLGDEKTGLAESFEEQRKQLIQLLGETESSNVATVNRDPELLAIFLAEGMDIVSEAQELLTHWQQKGSLEAQHNLQAEMHTLKRGANMAMLDEVEQIASALESYVSKPDQATLDEGFYQLGNRALDCVLELLNTAAVEHQLPDPSDLIAELKQWHQKHATPVITPKAVEAEPEGVSETILPEDVHQAEDEIDDELLEFFLEEADELIEEIEANLESWKSDLGDLLPVNNLQRNLHTFKGSARMAGVMNLGNIAHALEDLYEAIGSAHIDVNPHHIEFSFTVLDYFRNVIEQLREDGQYDYNQDLLDDIKKLVAGEQLDSATESEEISETLETEQDVETEIAPAVEEVAEHVSEPVEAEVQHVELDEDGEEVLEIYLEEAAEILQNMDEALQVWSKEPENKSSIETLQRSLHTLKGGARLSDLTALGDLTHELETFFEKVSAGQIKANDEHIRFVMRGYDVIHHLVDEVGASRMLTTPTAYMTELMQVIKGKPAAPIQVAKPTEAKVDTPKASEAKPASPAKAAEVVPFEKKKAEDKEASVDAGARRSKQQEVVRIAADQLESLVNLSGETSIFRARLEQQISLLRYNLDEMNQALDRLKDQLRNMEIETDAQIEYRREVAGVDYEEFDPLEFDRYTRQQELTRSLGESAADIASLKESLDNLASDSETLLLQQGRVNTEMSERLMRTRMVPFDSLVPRLRRIVRQIGNELGKAVDLSIAAEGEMDRTVLERMIAPIEHMLRNAMDHGIESTEERQQAGKSETGKVRIRLYREGSEIYIEIQDDGRGLNIDAIRNKALERGLITQNSELSDHELQQMIFEAGFSTAQKVTQISGRGVGMDVVSSEIKQMGGVVEINSERGKGATFTVKLPFTVSVNQALMISVGDDVFAVPLTNIEGIVRVSPYEIQEYYDNPDARFEYAGMSYHMRYMGNLLDHNVKADLEGVSKPLPVLLLHGAEHPTAVQVDELMGSREIVVKSVGQQLSLLSGLSGATILGDGRVVLILDVPALTRRADATITADMESDDTSYEDRVPTVMVVDDSITVRKVTQRLLQRHDYEVVLAKDGVDALNVLSDTKPDVMLLDIEMPRMDGFELATIIRHDDKLKELPIIMITSRTGEKHRERAESIGVNRYMGKPYNEVDLLQTIESLLPGKQ</sequence>
<dbReference type="PROSITE" id="PS50109">
    <property type="entry name" value="HIS_KIN"/>
    <property type="match status" value="1"/>
</dbReference>
<keyword evidence="5" id="KW-0808">Transferase</keyword>
<dbReference type="PANTHER" id="PTHR43395">
    <property type="entry name" value="SENSOR HISTIDINE KINASE CHEA"/>
    <property type="match status" value="1"/>
</dbReference>
<dbReference type="PRINTS" id="PR00344">
    <property type="entry name" value="BCTRLSENSOR"/>
</dbReference>
<dbReference type="PROSITE" id="PS50894">
    <property type="entry name" value="HPT"/>
    <property type="match status" value="5"/>
</dbReference>
<name>A0AA51RQW1_9GAMM</name>
<keyword evidence="18" id="KW-1185">Reference proteome</keyword>
<protein>
    <recommendedName>
        <fullName evidence="3">Chemotaxis protein CheA</fullName>
        <ecNumber evidence="2">2.7.13.3</ecNumber>
    </recommendedName>
</protein>
<feature type="domain" description="HPt" evidence="16">
    <location>
        <begin position="1477"/>
        <end position="1581"/>
    </location>
</feature>
<reference evidence="17 18" key="1">
    <citation type="submission" date="2023-08" db="EMBL/GenBank/DDBJ databases">
        <title>Pleionea litopenaei sp. nov., isolated from stomach of juvenile Litopenaeus vannamei.</title>
        <authorList>
            <person name="Rho A.M."/>
            <person name="Hwang C.Y."/>
        </authorList>
    </citation>
    <scope>NUCLEOTIDE SEQUENCE [LARGE SCALE GENOMIC DNA]</scope>
    <source>
        <strain evidence="17 18">HL-JVS1</strain>
    </source>
</reference>
<feature type="domain" description="CheW-like" evidence="15">
    <location>
        <begin position="1987"/>
        <end position="2126"/>
    </location>
</feature>
<dbReference type="SUPFAM" id="SSF50341">
    <property type="entry name" value="CheW-like"/>
    <property type="match status" value="1"/>
</dbReference>
<evidence type="ECO:0000313" key="18">
    <source>
        <dbReference type="Proteomes" id="UP001239782"/>
    </source>
</evidence>
<evidence type="ECO:0000256" key="1">
    <source>
        <dbReference type="ARBA" id="ARBA00000085"/>
    </source>
</evidence>
<comment type="catalytic activity">
    <reaction evidence="1">
        <text>ATP + protein L-histidine = ADP + protein N-phospho-L-histidine.</text>
        <dbReference type="EC" id="2.7.13.3"/>
    </reaction>
</comment>
<dbReference type="SUPFAM" id="SSF55874">
    <property type="entry name" value="ATPase domain of HSP90 chaperone/DNA topoisomerase II/histidine kinase"/>
    <property type="match status" value="1"/>
</dbReference>
<dbReference type="Gene3D" id="1.20.120.160">
    <property type="entry name" value="HPT domain"/>
    <property type="match status" value="6"/>
</dbReference>
<keyword evidence="7" id="KW-0902">Two-component regulatory system</keyword>
<dbReference type="Pfam" id="PF26379">
    <property type="entry name" value="FimL_2nd"/>
    <property type="match status" value="1"/>
</dbReference>
<dbReference type="SUPFAM" id="SSF52172">
    <property type="entry name" value="CheY-like"/>
    <property type="match status" value="1"/>
</dbReference>
<evidence type="ECO:0000256" key="7">
    <source>
        <dbReference type="ARBA" id="ARBA00023012"/>
    </source>
</evidence>
<dbReference type="PROSITE" id="PS50110">
    <property type="entry name" value="RESPONSE_REGULATORY"/>
    <property type="match status" value="1"/>
</dbReference>
<dbReference type="GO" id="GO:0005737">
    <property type="term" value="C:cytoplasm"/>
    <property type="evidence" value="ECO:0007669"/>
    <property type="project" value="InterPro"/>
</dbReference>
<dbReference type="InterPro" id="IPR008207">
    <property type="entry name" value="Sig_transdc_His_kin_Hpt_dom"/>
</dbReference>
<evidence type="ECO:0000256" key="9">
    <source>
        <dbReference type="PROSITE-ProRule" id="PRU00110"/>
    </source>
</evidence>
<feature type="region of interest" description="Disordered" evidence="12">
    <location>
        <begin position="1613"/>
        <end position="1642"/>
    </location>
</feature>
<dbReference type="Gene3D" id="3.30.565.10">
    <property type="entry name" value="Histidine kinase-like ATPase, C-terminal domain"/>
    <property type="match status" value="1"/>
</dbReference>
<feature type="domain" description="HPt" evidence="16">
    <location>
        <begin position="1147"/>
        <end position="1248"/>
    </location>
</feature>
<evidence type="ECO:0000256" key="10">
    <source>
        <dbReference type="PROSITE-ProRule" id="PRU00169"/>
    </source>
</evidence>
<dbReference type="InterPro" id="IPR011006">
    <property type="entry name" value="CheY-like_superfamily"/>
</dbReference>
<dbReference type="Pfam" id="PF01627">
    <property type="entry name" value="Hpt"/>
    <property type="match status" value="5"/>
</dbReference>
<organism evidence="17 18">
    <name type="scientific">Pleionea litopenaei</name>
    <dbReference type="NCBI Taxonomy" id="3070815"/>
    <lineage>
        <taxon>Bacteria</taxon>
        <taxon>Pseudomonadati</taxon>
        <taxon>Pseudomonadota</taxon>
        <taxon>Gammaproteobacteria</taxon>
        <taxon>Oceanospirillales</taxon>
        <taxon>Pleioneaceae</taxon>
        <taxon>Pleionea</taxon>
    </lineage>
</organism>